<dbReference type="InterPro" id="IPR013494">
    <property type="entry name" value="CHP02678"/>
</dbReference>
<dbReference type="Pfam" id="PF09661">
    <property type="entry name" value="DUF2398"/>
    <property type="match status" value="1"/>
</dbReference>
<sequence>MEQTQVFDEKAIQGMDLLFHHYWILRSEQPEWYQLIREREKVLRRYIGDKFGLRLIVHQHFIKLEKIPAEPERWMGIQEFQEPMDYAIFCCALSFLEGKAVDEQFLLSEICQEIQSDYPGDFPLDWTLFTHRKSLIRAVKVLMDFQLIRTIDGDISRFDHNEEQEVLYEATTYSRYFMRTYPDDFAAYTHWEELLKEDWKLNQEDERRKRVYRKLFFSPGIHRQDQQDPDFLYIRNFRNRLSEDIDKHSDYQLHVYKNTAFLSSAVSRQYHNLYPDTKASSDLLLQLSKEIHGQRERYTPAENGEIIFTKSEFEQAVDELREVYGQGWSKFFREKSTSGIAAELMISMKDWMMAEEDEETGLIKIKPLLGVIAGEYPADFEKGGESE</sequence>
<evidence type="ECO:0000313" key="2">
    <source>
        <dbReference type="Proteomes" id="UP000323317"/>
    </source>
</evidence>
<dbReference type="EMBL" id="VTEH01000004">
    <property type="protein sequence ID" value="TYR75960.1"/>
    <property type="molecule type" value="Genomic_DNA"/>
</dbReference>
<dbReference type="AlphaFoldDB" id="A0A5D4KGI1"/>
<dbReference type="RefSeq" id="WP_148946177.1">
    <property type="nucleotide sequence ID" value="NZ_VTEH01000004.1"/>
</dbReference>
<organism evidence="1 2">
    <name type="scientific">Rossellomorea vietnamensis</name>
    <dbReference type="NCBI Taxonomy" id="218284"/>
    <lineage>
        <taxon>Bacteria</taxon>
        <taxon>Bacillati</taxon>
        <taxon>Bacillota</taxon>
        <taxon>Bacilli</taxon>
        <taxon>Bacillales</taxon>
        <taxon>Bacillaceae</taxon>
        <taxon>Rossellomorea</taxon>
    </lineage>
</organism>
<dbReference type="Proteomes" id="UP000323317">
    <property type="component" value="Unassembled WGS sequence"/>
</dbReference>
<evidence type="ECO:0000313" key="1">
    <source>
        <dbReference type="EMBL" id="TYR75960.1"/>
    </source>
</evidence>
<gene>
    <name evidence="1" type="ORF">FZC79_07305</name>
</gene>
<protein>
    <submittedName>
        <fullName evidence="1">TIGR02678 family protein</fullName>
    </submittedName>
</protein>
<name>A0A5D4KGI1_9BACI</name>
<reference evidence="1 2" key="1">
    <citation type="submission" date="2019-08" db="EMBL/GenBank/DDBJ databases">
        <title>Bacillus genomes from the desert of Cuatro Cienegas, Coahuila.</title>
        <authorList>
            <person name="Olmedo-Alvarez G."/>
        </authorList>
    </citation>
    <scope>NUCLEOTIDE SEQUENCE [LARGE SCALE GENOMIC DNA]</scope>
    <source>
        <strain evidence="1 2">CH40_1T</strain>
    </source>
</reference>
<accession>A0A5D4KGI1</accession>
<proteinExistence type="predicted"/>
<dbReference type="NCBIfam" id="TIGR02678">
    <property type="entry name" value="TIGR02678 family protein"/>
    <property type="match status" value="1"/>
</dbReference>
<comment type="caution">
    <text evidence="1">The sequence shown here is derived from an EMBL/GenBank/DDBJ whole genome shotgun (WGS) entry which is preliminary data.</text>
</comment>